<evidence type="ECO:0000256" key="1">
    <source>
        <dbReference type="SAM" id="MobiDB-lite"/>
    </source>
</evidence>
<dbReference type="EMBL" id="ACKZ01000012">
    <property type="protein sequence ID" value="EEW37747.1"/>
    <property type="molecule type" value="Genomic_DNA"/>
</dbReference>
<dbReference type="GO" id="GO:0008932">
    <property type="term" value="F:lytic endotransglycosylase activity"/>
    <property type="evidence" value="ECO:0007669"/>
    <property type="project" value="TreeGrafter"/>
</dbReference>
<accession>C8NF38</accession>
<dbReference type="GeneID" id="78413134"/>
<gene>
    <name evidence="4" type="primary">cwlS</name>
    <name evidence="4" type="ORF">HMPREF0444_0533</name>
</gene>
<dbReference type="Pfam" id="PF01476">
    <property type="entry name" value="LysM"/>
    <property type="match status" value="1"/>
</dbReference>
<dbReference type="Proteomes" id="UP000005926">
    <property type="component" value="Unassembled WGS sequence"/>
</dbReference>
<feature type="region of interest" description="Disordered" evidence="1">
    <location>
        <begin position="1"/>
        <end position="26"/>
    </location>
</feature>
<dbReference type="eggNOG" id="COG1388">
    <property type="taxonomic scope" value="Bacteria"/>
</dbReference>
<dbReference type="CDD" id="cd00118">
    <property type="entry name" value="LysM"/>
    <property type="match status" value="1"/>
</dbReference>
<keyword evidence="2" id="KW-0812">Transmembrane</keyword>
<keyword evidence="5" id="KW-1185">Reference proteome</keyword>
<dbReference type="STRING" id="638301.HMPREF0444_0533"/>
<feature type="region of interest" description="Disordered" evidence="1">
    <location>
        <begin position="106"/>
        <end position="139"/>
    </location>
</feature>
<dbReference type="SUPFAM" id="SSF54106">
    <property type="entry name" value="LysM domain"/>
    <property type="match status" value="1"/>
</dbReference>
<keyword evidence="2" id="KW-1133">Transmembrane helix</keyword>
<keyword evidence="2" id="KW-0472">Membrane</keyword>
<feature type="transmembrane region" description="Helical" evidence="2">
    <location>
        <begin position="51"/>
        <end position="72"/>
    </location>
</feature>
<sequence length="190" mass="20820">MSDNFNNEDLNKNEEQPWERKFGEDENLKNRQFSRSARNSGGKAVAPLSNVLLFVFLIVIVAPVLFMWWFSIVNSSNQVKPRTADDVMLTKTVETTTVAPETTVAPTTKQEATTAAPEATTTAPRQAETTQQTPTTAAQQNGNYGTYVVKQGDTLYRIAVNHGMDVATLKQINGLSGDNIAPGTTLKVKQ</sequence>
<evidence type="ECO:0000259" key="3">
    <source>
        <dbReference type="PROSITE" id="PS51782"/>
    </source>
</evidence>
<comment type="caution">
    <text evidence="4">The sequence shown here is derived from an EMBL/GenBank/DDBJ whole genome shotgun (WGS) entry which is preliminary data.</text>
</comment>
<dbReference type="InterPro" id="IPR018392">
    <property type="entry name" value="LysM"/>
</dbReference>
<dbReference type="InterPro" id="IPR049981">
    <property type="entry name" value="SPy_0802-like"/>
</dbReference>
<reference evidence="4 5" key="1">
    <citation type="submission" date="2009-08" db="EMBL/GenBank/DDBJ databases">
        <authorList>
            <person name="Muzny D."/>
            <person name="Qin X."/>
            <person name="Deng J."/>
            <person name="Jiang H."/>
            <person name="Liu Y."/>
            <person name="Qu J."/>
            <person name="Song X.-Z."/>
            <person name="Zhang L."/>
            <person name="Thornton R."/>
            <person name="Coyle M."/>
            <person name="Francisco L."/>
            <person name="Jackson L."/>
            <person name="Javaid M."/>
            <person name="Korchina V."/>
            <person name="Kovar C."/>
            <person name="Mata R."/>
            <person name="Mathew T."/>
            <person name="Ngo R."/>
            <person name="Nguyen L."/>
            <person name="Nguyen N."/>
            <person name="Okwuonu G."/>
            <person name="Ongeri F."/>
            <person name="Pham C."/>
            <person name="Simmons D."/>
            <person name="Wilczek-Boney K."/>
            <person name="Hale W."/>
            <person name="Jakkamsetti A."/>
            <person name="Pham P."/>
            <person name="Ruth R."/>
            <person name="San Lucas F."/>
            <person name="Warren J."/>
            <person name="Zhang J."/>
            <person name="Zhao Z."/>
            <person name="Zhou C."/>
            <person name="Zhu D."/>
            <person name="Lee S."/>
            <person name="Bess C."/>
            <person name="Blankenburg K."/>
            <person name="Forbes L."/>
            <person name="Fu Q."/>
            <person name="Gubbala S."/>
            <person name="Hirani K."/>
            <person name="Jayaseelan J.C."/>
            <person name="Lara F."/>
            <person name="Munidasa M."/>
            <person name="Palculict T."/>
            <person name="Patil S."/>
            <person name="Pu L.-L."/>
            <person name="Saada N."/>
            <person name="Tang L."/>
            <person name="Weissenberger G."/>
            <person name="Zhu Y."/>
            <person name="Hemphill L."/>
            <person name="Shang Y."/>
            <person name="Youmans B."/>
            <person name="Ayvaz T."/>
            <person name="Ross M."/>
            <person name="Santibanez J."/>
            <person name="Aqrawi P."/>
            <person name="Gross S."/>
            <person name="Joshi V."/>
            <person name="Fowler G."/>
            <person name="Nazareth L."/>
            <person name="Reid J."/>
            <person name="Worley K."/>
            <person name="Petrosino J."/>
            <person name="Highlander S."/>
            <person name="Gibbs R."/>
        </authorList>
    </citation>
    <scope>NUCLEOTIDE SEQUENCE [LARGE SCALE GENOMIC DNA]</scope>
    <source>
        <strain evidence="4 5">ATCC 49175</strain>
    </source>
</reference>
<keyword evidence="4" id="KW-0378">Hydrolase</keyword>
<evidence type="ECO:0000313" key="4">
    <source>
        <dbReference type="EMBL" id="EEW37747.1"/>
    </source>
</evidence>
<dbReference type="Gene3D" id="3.10.350.10">
    <property type="entry name" value="LysM domain"/>
    <property type="match status" value="1"/>
</dbReference>
<dbReference type="SMART" id="SM00257">
    <property type="entry name" value="LysM"/>
    <property type="match status" value="1"/>
</dbReference>
<evidence type="ECO:0000256" key="2">
    <source>
        <dbReference type="SAM" id="Phobius"/>
    </source>
</evidence>
<proteinExistence type="predicted"/>
<dbReference type="EC" id="3.4.19.11" evidence="4"/>
<feature type="domain" description="LysM" evidence="3">
    <location>
        <begin position="145"/>
        <end position="188"/>
    </location>
</feature>
<dbReference type="NCBIfam" id="NF042931">
    <property type="entry name" value="SAG1386_EF1546"/>
    <property type="match status" value="1"/>
</dbReference>
<dbReference type="AlphaFoldDB" id="C8NF38"/>
<dbReference type="HOGENOM" id="CLU_109308_0_0_9"/>
<evidence type="ECO:0000313" key="5">
    <source>
        <dbReference type="Proteomes" id="UP000005926"/>
    </source>
</evidence>
<dbReference type="PANTHER" id="PTHR33734:SF22">
    <property type="entry name" value="MEMBRANE-BOUND LYTIC MUREIN TRANSGLYCOSYLASE D"/>
    <property type="match status" value="1"/>
</dbReference>
<name>C8NF38_9LACT</name>
<dbReference type="PROSITE" id="PS51782">
    <property type="entry name" value="LYSM"/>
    <property type="match status" value="1"/>
</dbReference>
<dbReference type="RefSeq" id="WP_005605710.1">
    <property type="nucleotide sequence ID" value="NZ_CP102283.1"/>
</dbReference>
<dbReference type="InterPro" id="IPR036779">
    <property type="entry name" value="LysM_dom_sf"/>
</dbReference>
<feature type="compositionally biased region" description="Basic and acidic residues" evidence="1">
    <location>
        <begin position="9"/>
        <end position="26"/>
    </location>
</feature>
<dbReference type="PANTHER" id="PTHR33734">
    <property type="entry name" value="LYSM DOMAIN-CONTAINING GPI-ANCHORED PROTEIN 2"/>
    <property type="match status" value="1"/>
</dbReference>
<organism evidence="4 5">
    <name type="scientific">Granulicatella adiacens ATCC 49175</name>
    <dbReference type="NCBI Taxonomy" id="638301"/>
    <lineage>
        <taxon>Bacteria</taxon>
        <taxon>Bacillati</taxon>
        <taxon>Bacillota</taxon>
        <taxon>Bacilli</taxon>
        <taxon>Lactobacillales</taxon>
        <taxon>Carnobacteriaceae</taxon>
        <taxon>Granulicatella</taxon>
    </lineage>
</organism>
<dbReference type="GO" id="GO:0016787">
    <property type="term" value="F:hydrolase activity"/>
    <property type="evidence" value="ECO:0007669"/>
    <property type="project" value="UniProtKB-KW"/>
</dbReference>
<protein>
    <submittedName>
        <fullName evidence="4">LysM domain protein</fullName>
        <ecNumber evidence="4">3.4.19.11</ecNumber>
    </submittedName>
</protein>